<evidence type="ECO:0000256" key="1">
    <source>
        <dbReference type="SAM" id="Coils"/>
    </source>
</evidence>
<keyword evidence="3" id="KW-1185">Reference proteome</keyword>
<accession>A0ABN9XYI9</accession>
<organism evidence="2 3">
    <name type="scientific">Prorocentrum cordatum</name>
    <dbReference type="NCBI Taxonomy" id="2364126"/>
    <lineage>
        <taxon>Eukaryota</taxon>
        <taxon>Sar</taxon>
        <taxon>Alveolata</taxon>
        <taxon>Dinophyceae</taxon>
        <taxon>Prorocentrales</taxon>
        <taxon>Prorocentraceae</taxon>
        <taxon>Prorocentrum</taxon>
    </lineage>
</organism>
<feature type="non-terminal residue" evidence="2">
    <location>
        <position position="245"/>
    </location>
</feature>
<reference evidence="2" key="1">
    <citation type="submission" date="2023-10" db="EMBL/GenBank/DDBJ databases">
        <authorList>
            <person name="Chen Y."/>
            <person name="Shah S."/>
            <person name="Dougan E. K."/>
            <person name="Thang M."/>
            <person name="Chan C."/>
        </authorList>
    </citation>
    <scope>NUCLEOTIDE SEQUENCE [LARGE SCALE GENOMIC DNA]</scope>
</reference>
<feature type="coiled-coil region" evidence="1">
    <location>
        <begin position="126"/>
        <end position="175"/>
    </location>
</feature>
<name>A0ABN9XYI9_9DINO</name>
<proteinExistence type="predicted"/>
<dbReference type="Proteomes" id="UP001189429">
    <property type="component" value="Unassembled WGS sequence"/>
</dbReference>
<sequence length="245" mass="26932">MACCGSLLRKHSCTRRLFAASVVKAQGIEPELRDDLIKQVQLCDAIPRYMCEVGAALEALARAHDVLDKAGIGDLDDAGPKILVKALLDGCQQAHQIFMSAGTAIRTSLETHGTALDACVDDLSHADQVYAELIRYREKYELLERKRCERLDRGLACSKKDHERLDRNLKKLQQETRDSFAPPRLQSETFSADAENAASVAQTRARDSLHSCISRRGILYRLTRDIAAGTSQAFATMTATAKAAG</sequence>
<comment type="caution">
    <text evidence="2">The sequence shown here is derived from an EMBL/GenBank/DDBJ whole genome shotgun (WGS) entry which is preliminary data.</text>
</comment>
<evidence type="ECO:0000313" key="2">
    <source>
        <dbReference type="EMBL" id="CAK0903983.1"/>
    </source>
</evidence>
<protein>
    <submittedName>
        <fullName evidence="2">Uncharacterized protein</fullName>
    </submittedName>
</protein>
<gene>
    <name evidence="2" type="ORF">PCOR1329_LOCUS80141</name>
</gene>
<dbReference type="EMBL" id="CAUYUJ010021326">
    <property type="protein sequence ID" value="CAK0903983.1"/>
    <property type="molecule type" value="Genomic_DNA"/>
</dbReference>
<evidence type="ECO:0000313" key="3">
    <source>
        <dbReference type="Proteomes" id="UP001189429"/>
    </source>
</evidence>
<keyword evidence="1" id="KW-0175">Coiled coil</keyword>